<evidence type="ECO:0000256" key="4">
    <source>
        <dbReference type="ARBA" id="ARBA00022946"/>
    </source>
</evidence>
<keyword evidence="4" id="KW-0809">Transit peptide</keyword>
<name>A0A9R0WXK6_TRITD</name>
<evidence type="ECO:0000256" key="6">
    <source>
        <dbReference type="ARBA" id="ARBA00023004"/>
    </source>
</evidence>
<keyword evidence="6" id="KW-0408">Iron</keyword>
<comment type="cofactor">
    <cofactor evidence="1">
        <name>Fe(2+)</name>
        <dbReference type="ChEBI" id="CHEBI:29033"/>
    </cofactor>
</comment>
<keyword evidence="5" id="KW-0223">Dioxygenase</keyword>
<dbReference type="AlphaFoldDB" id="A0A9R0WXK6"/>
<gene>
    <name evidence="7" type="ORF">TRITD_5Bv1G000430</name>
</gene>
<sequence>MGQDAERKGVVVPAPRPRKGVASWAVDLLERLAVRLRHDDKKAQPLPWLSGNFAPVPDETPPAAGLPVRGHLPKCLNGEFVRVGPNPKFAPVAGYHWFDGDGLNL</sequence>
<dbReference type="GO" id="GO:0046872">
    <property type="term" value="F:metal ion binding"/>
    <property type="evidence" value="ECO:0007669"/>
    <property type="project" value="UniProtKB-KW"/>
</dbReference>
<dbReference type="InterPro" id="IPR004294">
    <property type="entry name" value="Carotenoid_Oase"/>
</dbReference>
<organism evidence="7 8">
    <name type="scientific">Triticum turgidum subsp. durum</name>
    <name type="common">Durum wheat</name>
    <name type="synonym">Triticum durum</name>
    <dbReference type="NCBI Taxonomy" id="4567"/>
    <lineage>
        <taxon>Eukaryota</taxon>
        <taxon>Viridiplantae</taxon>
        <taxon>Streptophyta</taxon>
        <taxon>Embryophyta</taxon>
        <taxon>Tracheophyta</taxon>
        <taxon>Spermatophyta</taxon>
        <taxon>Magnoliopsida</taxon>
        <taxon>Liliopsida</taxon>
        <taxon>Poales</taxon>
        <taxon>Poaceae</taxon>
        <taxon>BOP clade</taxon>
        <taxon>Pooideae</taxon>
        <taxon>Triticodae</taxon>
        <taxon>Triticeae</taxon>
        <taxon>Triticinae</taxon>
        <taxon>Triticum</taxon>
    </lineage>
</organism>
<proteinExistence type="inferred from homology"/>
<dbReference type="Gramene" id="TRITD5Bv1G000430.1">
    <property type="protein sequence ID" value="TRITD5Bv1G000430.1"/>
    <property type="gene ID" value="TRITD5Bv1G000430"/>
</dbReference>
<evidence type="ECO:0000256" key="5">
    <source>
        <dbReference type="ARBA" id="ARBA00022964"/>
    </source>
</evidence>
<accession>A0A9R0WXK6</accession>
<evidence type="ECO:0000313" key="8">
    <source>
        <dbReference type="Proteomes" id="UP000324705"/>
    </source>
</evidence>
<dbReference type="GO" id="GO:0016702">
    <property type="term" value="F:oxidoreductase activity, acting on single donors with incorporation of molecular oxygen, incorporation of two atoms of oxygen"/>
    <property type="evidence" value="ECO:0007669"/>
    <property type="project" value="InterPro"/>
</dbReference>
<evidence type="ECO:0000256" key="2">
    <source>
        <dbReference type="ARBA" id="ARBA00006787"/>
    </source>
</evidence>
<evidence type="ECO:0008006" key="9">
    <source>
        <dbReference type="Google" id="ProtNLM"/>
    </source>
</evidence>
<keyword evidence="5" id="KW-0560">Oxidoreductase</keyword>
<dbReference type="Pfam" id="PF03055">
    <property type="entry name" value="RPE65"/>
    <property type="match status" value="1"/>
</dbReference>
<evidence type="ECO:0000313" key="7">
    <source>
        <dbReference type="EMBL" id="VAI26209.1"/>
    </source>
</evidence>
<evidence type="ECO:0000256" key="1">
    <source>
        <dbReference type="ARBA" id="ARBA00001954"/>
    </source>
</evidence>
<dbReference type="EMBL" id="LT934120">
    <property type="protein sequence ID" value="VAI26209.1"/>
    <property type="molecule type" value="Genomic_DNA"/>
</dbReference>
<reference evidence="7 8" key="1">
    <citation type="submission" date="2017-09" db="EMBL/GenBank/DDBJ databases">
        <authorList>
            <consortium name="International Durum Wheat Genome Sequencing Consortium (IDWGSC)"/>
            <person name="Milanesi L."/>
        </authorList>
    </citation>
    <scope>NUCLEOTIDE SEQUENCE [LARGE SCALE GENOMIC DNA]</scope>
    <source>
        <strain evidence="8">cv. Svevo</strain>
    </source>
</reference>
<protein>
    <recommendedName>
        <fullName evidence="9">Dioxygenase</fullName>
    </recommendedName>
</protein>
<comment type="similarity">
    <text evidence="2">Belongs to the carotenoid oxygenase family.</text>
</comment>
<keyword evidence="8" id="KW-1185">Reference proteome</keyword>
<keyword evidence="3" id="KW-0479">Metal-binding</keyword>
<dbReference type="Proteomes" id="UP000324705">
    <property type="component" value="Chromosome 5B"/>
</dbReference>
<evidence type="ECO:0000256" key="3">
    <source>
        <dbReference type="ARBA" id="ARBA00022723"/>
    </source>
</evidence>